<dbReference type="SUPFAM" id="SSF52833">
    <property type="entry name" value="Thioredoxin-like"/>
    <property type="match status" value="1"/>
</dbReference>
<dbReference type="Pfam" id="PF14497">
    <property type="entry name" value="GST_C_3"/>
    <property type="match status" value="1"/>
</dbReference>
<dbReference type="PANTHER" id="PTHR11571">
    <property type="entry name" value="GLUTATHIONE S-TRANSFERASE"/>
    <property type="match status" value="1"/>
</dbReference>
<name>A0A8W8K6W1_MAGGI</name>
<dbReference type="InterPro" id="IPR010987">
    <property type="entry name" value="Glutathione-S-Trfase_C-like"/>
</dbReference>
<dbReference type="InterPro" id="IPR004045">
    <property type="entry name" value="Glutathione_S-Trfase_N"/>
</dbReference>
<feature type="domain" description="GST C-terminal" evidence="2">
    <location>
        <begin position="119"/>
        <end position="245"/>
    </location>
</feature>
<dbReference type="InterPro" id="IPR036249">
    <property type="entry name" value="Thioredoxin-like_sf"/>
</dbReference>
<evidence type="ECO:0000313" key="4">
    <source>
        <dbReference type="Proteomes" id="UP000005408"/>
    </source>
</evidence>
<evidence type="ECO:0000259" key="1">
    <source>
        <dbReference type="PROSITE" id="PS50404"/>
    </source>
</evidence>
<evidence type="ECO:0000313" key="3">
    <source>
        <dbReference type="EnsemblMetazoa" id="G21917.1:cds"/>
    </source>
</evidence>
<evidence type="ECO:0000259" key="2">
    <source>
        <dbReference type="PROSITE" id="PS50405"/>
    </source>
</evidence>
<dbReference type="CDD" id="cd03039">
    <property type="entry name" value="GST_N_Sigma_like"/>
    <property type="match status" value="1"/>
</dbReference>
<dbReference type="EnsemblMetazoa" id="G21917.1">
    <property type="protein sequence ID" value="G21917.1:cds"/>
    <property type="gene ID" value="G21917"/>
</dbReference>
<sequence>MPKFVLHYFDARGRGEPARLLFAVAGIPFQDRRVSQEEWPAIKPSMFIACFVERFVFYFGYGGELSIRRSLVIAFFVLFHDVEIPGGTLPYLEVEGVGITQSMVIYRHLARLFGLDGDTVLDKAHVEEITEYLIEMKIKYMSGLAFPPKDDEEKLKQLKEEFMTKLQACCCQIDRILQTNKSTEGWAVGKKLTFADIMMFEAFEHVLSSMPEVLDKYPRIQKCRKKLQSLKKLQEYLSKRKVTAF</sequence>
<dbReference type="AlphaFoldDB" id="A0A8W8K6W1"/>
<feature type="domain" description="GST N-terminal" evidence="1">
    <location>
        <begin position="2"/>
        <end position="117"/>
    </location>
</feature>
<dbReference type="InterPro" id="IPR050213">
    <property type="entry name" value="GST_superfamily"/>
</dbReference>
<accession>A0A8W8K6W1</accession>
<reference evidence="3" key="1">
    <citation type="submission" date="2022-08" db="UniProtKB">
        <authorList>
            <consortium name="EnsemblMetazoa"/>
        </authorList>
    </citation>
    <scope>IDENTIFICATION</scope>
    <source>
        <strain evidence="3">05x7-T-G4-1.051#20</strain>
    </source>
</reference>
<dbReference type="SFLD" id="SFLDS00019">
    <property type="entry name" value="Glutathione_Transferase_(cytos"/>
    <property type="match status" value="1"/>
</dbReference>
<protein>
    <submittedName>
        <fullName evidence="3">Uncharacterized protein</fullName>
    </submittedName>
</protein>
<dbReference type="InterPro" id="IPR040079">
    <property type="entry name" value="Glutathione_S-Trfase"/>
</dbReference>
<dbReference type="InterPro" id="IPR004046">
    <property type="entry name" value="GST_C"/>
</dbReference>
<dbReference type="PROSITE" id="PS50405">
    <property type="entry name" value="GST_CTER"/>
    <property type="match status" value="1"/>
</dbReference>
<proteinExistence type="predicted"/>
<dbReference type="Gene3D" id="1.20.1050.10">
    <property type="match status" value="1"/>
</dbReference>
<dbReference type="GO" id="GO:0004364">
    <property type="term" value="F:glutathione transferase activity"/>
    <property type="evidence" value="ECO:0007669"/>
    <property type="project" value="TreeGrafter"/>
</dbReference>
<dbReference type="Proteomes" id="UP000005408">
    <property type="component" value="Unassembled WGS sequence"/>
</dbReference>
<organism evidence="3 4">
    <name type="scientific">Magallana gigas</name>
    <name type="common">Pacific oyster</name>
    <name type="synonym">Crassostrea gigas</name>
    <dbReference type="NCBI Taxonomy" id="29159"/>
    <lineage>
        <taxon>Eukaryota</taxon>
        <taxon>Metazoa</taxon>
        <taxon>Spiralia</taxon>
        <taxon>Lophotrochozoa</taxon>
        <taxon>Mollusca</taxon>
        <taxon>Bivalvia</taxon>
        <taxon>Autobranchia</taxon>
        <taxon>Pteriomorphia</taxon>
        <taxon>Ostreida</taxon>
        <taxon>Ostreoidea</taxon>
        <taxon>Ostreidae</taxon>
        <taxon>Magallana</taxon>
    </lineage>
</organism>
<dbReference type="SUPFAM" id="SSF47616">
    <property type="entry name" value="GST C-terminal domain-like"/>
    <property type="match status" value="1"/>
</dbReference>
<dbReference type="Gene3D" id="3.40.30.10">
    <property type="entry name" value="Glutaredoxin"/>
    <property type="match status" value="2"/>
</dbReference>
<keyword evidence="4" id="KW-1185">Reference proteome</keyword>
<dbReference type="InterPro" id="IPR036282">
    <property type="entry name" value="Glutathione-S-Trfase_C_sf"/>
</dbReference>
<dbReference type="GO" id="GO:0006749">
    <property type="term" value="P:glutathione metabolic process"/>
    <property type="evidence" value="ECO:0007669"/>
    <property type="project" value="TreeGrafter"/>
</dbReference>
<dbReference type="PROSITE" id="PS50404">
    <property type="entry name" value="GST_NTER"/>
    <property type="match status" value="1"/>
</dbReference>